<dbReference type="Proteomes" id="UP000254867">
    <property type="component" value="Unassembled WGS sequence"/>
</dbReference>
<sequence>MKPIQLGPIRTDGIATHSVRAEQIACGGSTSDIFSTTKERDTAHSHNEHRAASQRPSISQYARLSRLLERESALPTRTHVEEHQVSQSDDLNQEMQSSQSPYVKSVEIVVPITLRVAIEVQTVASPQPHSSSYSSEQTE</sequence>
<evidence type="ECO:0000313" key="2">
    <source>
        <dbReference type="EMBL" id="STO64296.1"/>
    </source>
</evidence>
<feature type="compositionally biased region" description="Polar residues" evidence="1">
    <location>
        <begin position="85"/>
        <end position="102"/>
    </location>
</feature>
<protein>
    <submittedName>
        <fullName evidence="2">Uncharacterized protein</fullName>
    </submittedName>
</protein>
<accession>A0A377I169</accession>
<reference evidence="2 3" key="1">
    <citation type="submission" date="2018-06" db="EMBL/GenBank/DDBJ databases">
        <authorList>
            <consortium name="Pathogen Informatics"/>
            <person name="Doyle S."/>
        </authorList>
    </citation>
    <scope>NUCLEOTIDE SEQUENCE [LARGE SCALE GENOMIC DNA]</scope>
    <source>
        <strain evidence="2 3">NCTC10794</strain>
    </source>
</reference>
<proteinExistence type="predicted"/>
<dbReference type="RefSeq" id="WP_119222752.1">
    <property type="nucleotide sequence ID" value="NZ_UGHH01000002.1"/>
</dbReference>
<evidence type="ECO:0000313" key="3">
    <source>
        <dbReference type="Proteomes" id="UP000254867"/>
    </source>
</evidence>
<evidence type="ECO:0000256" key="1">
    <source>
        <dbReference type="SAM" id="MobiDB-lite"/>
    </source>
</evidence>
<organism evidence="2 3">
    <name type="scientific">Haemophilus parahaemolyticus</name>
    <dbReference type="NCBI Taxonomy" id="735"/>
    <lineage>
        <taxon>Bacteria</taxon>
        <taxon>Pseudomonadati</taxon>
        <taxon>Pseudomonadota</taxon>
        <taxon>Gammaproteobacteria</taxon>
        <taxon>Pasteurellales</taxon>
        <taxon>Pasteurellaceae</taxon>
        <taxon>Haemophilus</taxon>
    </lineage>
</organism>
<gene>
    <name evidence="2" type="ORF">NCTC10794_01358</name>
</gene>
<feature type="compositionally biased region" description="Basic and acidic residues" evidence="1">
    <location>
        <begin position="37"/>
        <end position="51"/>
    </location>
</feature>
<dbReference type="EMBL" id="UGHH01000002">
    <property type="protein sequence ID" value="STO64296.1"/>
    <property type="molecule type" value="Genomic_DNA"/>
</dbReference>
<name>A0A377I169_HAEPH</name>
<dbReference type="AlphaFoldDB" id="A0A377I169"/>
<feature type="compositionally biased region" description="Basic and acidic residues" evidence="1">
    <location>
        <begin position="72"/>
        <end position="84"/>
    </location>
</feature>
<feature type="region of interest" description="Disordered" evidence="1">
    <location>
        <begin position="72"/>
        <end position="102"/>
    </location>
</feature>
<feature type="region of interest" description="Disordered" evidence="1">
    <location>
        <begin position="28"/>
        <end position="59"/>
    </location>
</feature>